<sequence>MSQDAEASHASAPDRPEPPLAPLDGLEEIPTDEHVARFEAVHDRLRARLDDGPAHEAGG</sequence>
<evidence type="ECO:0000313" key="2">
    <source>
        <dbReference type="EMBL" id="PRZ02863.1"/>
    </source>
</evidence>
<accession>A0ABX5EBB7</accession>
<dbReference type="Proteomes" id="UP000239895">
    <property type="component" value="Unassembled WGS sequence"/>
</dbReference>
<comment type="caution">
    <text evidence="2">The sequence shown here is derived from an EMBL/GenBank/DDBJ whole genome shotgun (WGS) entry which is preliminary data.</text>
</comment>
<evidence type="ECO:0000256" key="1">
    <source>
        <dbReference type="SAM" id="MobiDB-lite"/>
    </source>
</evidence>
<keyword evidence="3" id="KW-1185">Reference proteome</keyword>
<reference evidence="2 3" key="1">
    <citation type="submission" date="2018-03" db="EMBL/GenBank/DDBJ databases">
        <title>Comparative analysis of microorganisms from saline springs in Andes Mountain Range, Colombia.</title>
        <authorList>
            <person name="Rubin E."/>
        </authorList>
    </citation>
    <scope>NUCLEOTIDE SEQUENCE [LARGE SCALE GENOMIC DNA]</scope>
    <source>
        <strain evidence="2 3">CG 23</strain>
    </source>
</reference>
<protein>
    <submittedName>
        <fullName evidence="2">Uncharacterized protein</fullName>
    </submittedName>
</protein>
<organism evidence="2 3">
    <name type="scientific">Isoptericola halotolerans</name>
    <dbReference type="NCBI Taxonomy" id="300560"/>
    <lineage>
        <taxon>Bacteria</taxon>
        <taxon>Bacillati</taxon>
        <taxon>Actinomycetota</taxon>
        <taxon>Actinomycetes</taxon>
        <taxon>Micrococcales</taxon>
        <taxon>Promicromonosporaceae</taxon>
        <taxon>Isoptericola</taxon>
    </lineage>
</organism>
<name>A0ABX5EBB7_9MICO</name>
<dbReference type="RefSeq" id="WP_106269827.1">
    <property type="nucleotide sequence ID" value="NZ_PVTX01000017.1"/>
</dbReference>
<gene>
    <name evidence="2" type="ORF">BCL65_11739</name>
</gene>
<feature type="region of interest" description="Disordered" evidence="1">
    <location>
        <begin position="1"/>
        <end position="32"/>
    </location>
</feature>
<dbReference type="EMBL" id="PVTX01000017">
    <property type="protein sequence ID" value="PRZ02863.1"/>
    <property type="molecule type" value="Genomic_DNA"/>
</dbReference>
<evidence type="ECO:0000313" key="3">
    <source>
        <dbReference type="Proteomes" id="UP000239895"/>
    </source>
</evidence>
<proteinExistence type="predicted"/>